<organism evidence="1 2">
    <name type="scientific">Cupriavidus taiwanensis</name>
    <dbReference type="NCBI Taxonomy" id="164546"/>
    <lineage>
        <taxon>Bacteria</taxon>
        <taxon>Pseudomonadati</taxon>
        <taxon>Pseudomonadota</taxon>
        <taxon>Betaproteobacteria</taxon>
        <taxon>Burkholderiales</taxon>
        <taxon>Burkholderiaceae</taxon>
        <taxon>Cupriavidus</taxon>
    </lineage>
</organism>
<dbReference type="Proteomes" id="UP000256805">
    <property type="component" value="Unassembled WGS sequence"/>
</dbReference>
<evidence type="ECO:0000313" key="2">
    <source>
        <dbReference type="Proteomes" id="UP000256805"/>
    </source>
</evidence>
<protein>
    <submittedName>
        <fullName evidence="1">Uncharacterized protein</fullName>
    </submittedName>
</protein>
<proteinExistence type="predicted"/>
<gene>
    <name evidence="1" type="ORF">CBM2634_A170117</name>
</gene>
<dbReference type="RefSeq" id="WP_116383060.1">
    <property type="nucleotide sequence ID" value="NZ_LS483233.1"/>
</dbReference>
<dbReference type="EMBL" id="OVTA01000009">
    <property type="protein sequence ID" value="SPR97387.1"/>
    <property type="molecule type" value="Genomic_DNA"/>
</dbReference>
<sequence length="109" mass="12357">MSAFCVFGMTFEVAIKRAEKKLGDSNLSMEQWKKKVHELAERILIEAKPTQVSPPFDAPQFAKEWIEVARKTSRIYAPTVMVRKPKKDKHGNPVISKATGLPALGWEPY</sequence>
<dbReference type="AlphaFoldDB" id="A0A375IWT0"/>
<reference evidence="1 2" key="1">
    <citation type="submission" date="2018-01" db="EMBL/GenBank/DDBJ databases">
        <authorList>
            <person name="Gaut B.S."/>
            <person name="Morton B.R."/>
            <person name="Clegg M.T."/>
            <person name="Duvall M.R."/>
        </authorList>
    </citation>
    <scope>NUCLEOTIDE SEQUENCE [LARGE SCALE GENOMIC DNA]</scope>
    <source>
        <strain evidence="1">Cupriavidus taiwanensis cmp 52</strain>
    </source>
</reference>
<evidence type="ECO:0000313" key="1">
    <source>
        <dbReference type="EMBL" id="SPR97387.1"/>
    </source>
</evidence>
<accession>A0A375IWT0</accession>
<name>A0A375IWT0_9BURK</name>